<protein>
    <submittedName>
        <fullName evidence="1">Uncharacterized protein</fullName>
    </submittedName>
</protein>
<reference evidence="1" key="1">
    <citation type="submission" date="2019-08" db="EMBL/GenBank/DDBJ databases">
        <authorList>
            <person name="Kucharzyk K."/>
            <person name="Murdoch R.W."/>
            <person name="Higgins S."/>
            <person name="Loffler F."/>
        </authorList>
    </citation>
    <scope>NUCLEOTIDE SEQUENCE</scope>
</reference>
<sequence>MPRLFSAPDMSFLISAEQTKNADAKRFTKHFSFVQMQGFYGKSVKNPALEYKGSLTFMFSKTSKNAAIGINSGIYAYGAAKSHANKSLKRFIQQTLIIV</sequence>
<evidence type="ECO:0000313" key="1">
    <source>
        <dbReference type="EMBL" id="MPN35491.1"/>
    </source>
</evidence>
<proteinExistence type="predicted"/>
<organism evidence="1">
    <name type="scientific">bioreactor metagenome</name>
    <dbReference type="NCBI Taxonomy" id="1076179"/>
    <lineage>
        <taxon>unclassified sequences</taxon>
        <taxon>metagenomes</taxon>
        <taxon>ecological metagenomes</taxon>
    </lineage>
</organism>
<dbReference type="EMBL" id="VSSQ01089113">
    <property type="protein sequence ID" value="MPN35491.1"/>
    <property type="molecule type" value="Genomic_DNA"/>
</dbReference>
<gene>
    <name evidence="1" type="ORF">SDC9_182989</name>
</gene>
<comment type="caution">
    <text evidence="1">The sequence shown here is derived from an EMBL/GenBank/DDBJ whole genome shotgun (WGS) entry which is preliminary data.</text>
</comment>
<dbReference type="AlphaFoldDB" id="A0A645H8Y1"/>
<accession>A0A645H8Y1</accession>
<name>A0A645H8Y1_9ZZZZ</name>